<dbReference type="Pfam" id="PF09852">
    <property type="entry name" value="DUF2079"/>
    <property type="match status" value="1"/>
</dbReference>
<feature type="transmembrane region" description="Helical" evidence="1">
    <location>
        <begin position="257"/>
        <end position="277"/>
    </location>
</feature>
<accession>A0A561T6U7</accession>
<keyword evidence="1" id="KW-0472">Membrane</keyword>
<proteinExistence type="predicted"/>
<dbReference type="AlphaFoldDB" id="A0A561T6U7"/>
<dbReference type="EMBL" id="VIWT01000004">
    <property type="protein sequence ID" value="TWF82827.1"/>
    <property type="molecule type" value="Genomic_DNA"/>
</dbReference>
<keyword evidence="3" id="KW-1185">Reference proteome</keyword>
<evidence type="ECO:0000313" key="2">
    <source>
        <dbReference type="EMBL" id="TWF82827.1"/>
    </source>
</evidence>
<protein>
    <submittedName>
        <fullName evidence="2">Putative membrane protein</fullName>
    </submittedName>
</protein>
<keyword evidence="1" id="KW-1133">Transmembrane helix</keyword>
<dbReference type="Proteomes" id="UP000317940">
    <property type="component" value="Unassembled WGS sequence"/>
</dbReference>
<keyword evidence="1" id="KW-0812">Transmembrane</keyword>
<evidence type="ECO:0000313" key="3">
    <source>
        <dbReference type="Proteomes" id="UP000317940"/>
    </source>
</evidence>
<name>A0A561T6U7_9ACTN</name>
<feature type="transmembrane region" description="Helical" evidence="1">
    <location>
        <begin position="167"/>
        <end position="187"/>
    </location>
</feature>
<feature type="transmembrane region" description="Helical" evidence="1">
    <location>
        <begin position="224"/>
        <end position="251"/>
    </location>
</feature>
<dbReference type="InterPro" id="IPR018650">
    <property type="entry name" value="STSV1_Orf64"/>
</dbReference>
<reference evidence="2 3" key="1">
    <citation type="submission" date="2019-06" db="EMBL/GenBank/DDBJ databases">
        <title>Sequencing the genomes of 1000 actinobacteria strains.</title>
        <authorList>
            <person name="Klenk H.-P."/>
        </authorList>
    </citation>
    <scope>NUCLEOTIDE SEQUENCE [LARGE SCALE GENOMIC DNA]</scope>
    <source>
        <strain evidence="2 3">DSM 44826</strain>
    </source>
</reference>
<sequence length="418" mass="44132">MQTTGFDLGIFEEAVRGYASGHAPVVALKGAGFDQLGDHFSPLLAVLAPVYRLFPGAQTLLVAQAVLFALSTVPVTRTAVELLGRARGLAVGLAYGLSWGLCRADLFDFHEVALAVPLAAWSVAALVRGQHRAAVCWALPLLLVKEDQGLLVAGIGVLVWWRGGRRLGAATVLAAVAGTLLAVLVLVPAFNPGGSYTYAANGAWHGDPLNRLLLPEAKWHTVKLLLAPTLFVALRSPLCLLTVLPLAARFWTTNPTYWSTGLHYNAVLMPVLFLALADGLRRLPRWTGPAARAIPALALVLALAHAPRPDLSGPDPQVRQARQVLAVIPDGATVAAANQLAPQLTDRCTVSLFPYLTYPNAAGSVGRPVARWVAALDRPGDFPVPEPDQLTALAALPTAGYRVVAAGGGVTVYQWNGN</sequence>
<evidence type="ECO:0000256" key="1">
    <source>
        <dbReference type="SAM" id="Phobius"/>
    </source>
</evidence>
<gene>
    <name evidence="2" type="ORF">FHX73_14309</name>
</gene>
<comment type="caution">
    <text evidence="2">The sequence shown here is derived from an EMBL/GenBank/DDBJ whole genome shotgun (WGS) entry which is preliminary data.</text>
</comment>
<organism evidence="2 3">
    <name type="scientific">Kitasatospora viridis</name>
    <dbReference type="NCBI Taxonomy" id="281105"/>
    <lineage>
        <taxon>Bacteria</taxon>
        <taxon>Bacillati</taxon>
        <taxon>Actinomycetota</taxon>
        <taxon>Actinomycetes</taxon>
        <taxon>Kitasatosporales</taxon>
        <taxon>Streptomycetaceae</taxon>
        <taxon>Kitasatospora</taxon>
    </lineage>
</organism>